<evidence type="ECO:0000256" key="1">
    <source>
        <dbReference type="ARBA" id="ARBA00004496"/>
    </source>
</evidence>
<evidence type="ECO:0000256" key="2">
    <source>
        <dbReference type="ARBA" id="ARBA00010945"/>
    </source>
</evidence>
<dbReference type="GO" id="GO:0042276">
    <property type="term" value="P:error-prone translesion synthesis"/>
    <property type="evidence" value="ECO:0007669"/>
    <property type="project" value="TreeGrafter"/>
</dbReference>
<accession>A0A095ZRU0</accession>
<dbReference type="HAMAP" id="MF_01113">
    <property type="entry name" value="DNApol_IV"/>
    <property type="match status" value="1"/>
</dbReference>
<keyword evidence="9 16" id="KW-0479">Metal-binding</keyword>
<dbReference type="EC" id="2.7.7.7" evidence="16"/>
<dbReference type="Pfam" id="PF11798">
    <property type="entry name" value="IMS_HHH"/>
    <property type="match status" value="1"/>
</dbReference>
<keyword evidence="10 16" id="KW-0227">DNA damage</keyword>
<dbReference type="InterPro" id="IPR043128">
    <property type="entry name" value="Rev_trsase/Diguanyl_cyclase"/>
</dbReference>
<dbReference type="GO" id="GO:0003684">
    <property type="term" value="F:damaged DNA binding"/>
    <property type="evidence" value="ECO:0007669"/>
    <property type="project" value="InterPro"/>
</dbReference>
<dbReference type="Gene3D" id="1.10.150.20">
    <property type="entry name" value="5' to 3' exonuclease, C-terminal subdomain"/>
    <property type="match status" value="1"/>
</dbReference>
<dbReference type="InterPro" id="IPR001126">
    <property type="entry name" value="UmuC"/>
</dbReference>
<comment type="subunit">
    <text evidence="3 16">Monomer.</text>
</comment>
<keyword evidence="8 16" id="KW-0235">DNA replication</keyword>
<dbReference type="Pfam" id="PF11799">
    <property type="entry name" value="IMS_C"/>
    <property type="match status" value="1"/>
</dbReference>
<dbReference type="InterPro" id="IPR024728">
    <property type="entry name" value="PolY_HhH_motif"/>
</dbReference>
<dbReference type="PROSITE" id="PS50173">
    <property type="entry name" value="UMUC"/>
    <property type="match status" value="1"/>
</dbReference>
<dbReference type="InterPro" id="IPR043502">
    <property type="entry name" value="DNA/RNA_pol_sf"/>
</dbReference>
<comment type="subcellular location">
    <subcellularLocation>
        <location evidence="1 16">Cytoplasm</location>
    </subcellularLocation>
</comment>
<evidence type="ECO:0000256" key="8">
    <source>
        <dbReference type="ARBA" id="ARBA00022705"/>
    </source>
</evidence>
<dbReference type="FunFam" id="3.40.1170.60:FF:000001">
    <property type="entry name" value="DNA polymerase IV"/>
    <property type="match status" value="1"/>
</dbReference>
<dbReference type="PANTHER" id="PTHR11076">
    <property type="entry name" value="DNA REPAIR POLYMERASE UMUC / TRANSFERASE FAMILY MEMBER"/>
    <property type="match status" value="1"/>
</dbReference>
<dbReference type="PANTHER" id="PTHR11076:SF33">
    <property type="entry name" value="DNA POLYMERASE KAPPA"/>
    <property type="match status" value="1"/>
</dbReference>
<dbReference type="FunFam" id="3.30.1490.100:FF:000004">
    <property type="entry name" value="DNA polymerase IV"/>
    <property type="match status" value="1"/>
</dbReference>
<reference evidence="18 19" key="1">
    <citation type="submission" date="2014-07" db="EMBL/GenBank/DDBJ databases">
        <authorList>
            <person name="McCorrison J."/>
            <person name="Sanka R."/>
            <person name="Torralba M."/>
            <person name="Gillis M."/>
            <person name="Haft D.H."/>
            <person name="Methe B."/>
            <person name="Sutton G."/>
            <person name="Nelson K.E."/>
        </authorList>
    </citation>
    <scope>NUCLEOTIDE SEQUENCE [LARGE SCALE GENOMIC DNA]</scope>
    <source>
        <strain evidence="18 19">DNF00853</strain>
    </source>
</reference>
<feature type="binding site" evidence="16">
    <location>
        <position position="9"/>
    </location>
    <ligand>
        <name>Mg(2+)</name>
        <dbReference type="ChEBI" id="CHEBI:18420"/>
    </ligand>
</feature>
<evidence type="ECO:0000256" key="9">
    <source>
        <dbReference type="ARBA" id="ARBA00022723"/>
    </source>
</evidence>
<comment type="catalytic activity">
    <reaction evidence="15 16">
        <text>DNA(n) + a 2'-deoxyribonucleoside 5'-triphosphate = DNA(n+1) + diphosphate</text>
        <dbReference type="Rhea" id="RHEA:22508"/>
        <dbReference type="Rhea" id="RHEA-COMP:17339"/>
        <dbReference type="Rhea" id="RHEA-COMP:17340"/>
        <dbReference type="ChEBI" id="CHEBI:33019"/>
        <dbReference type="ChEBI" id="CHEBI:61560"/>
        <dbReference type="ChEBI" id="CHEBI:173112"/>
        <dbReference type="EC" id="2.7.7.7"/>
    </reaction>
</comment>
<dbReference type="GO" id="GO:0006281">
    <property type="term" value="P:DNA repair"/>
    <property type="evidence" value="ECO:0007669"/>
    <property type="project" value="UniProtKB-UniRule"/>
</dbReference>
<feature type="site" description="Substrate discrimination" evidence="16">
    <location>
        <position position="14"/>
    </location>
</feature>
<feature type="domain" description="UmuC" evidence="17">
    <location>
        <begin position="5"/>
        <end position="185"/>
    </location>
</feature>
<dbReference type="EMBL" id="JRNN01000017">
    <property type="protein sequence ID" value="KGF37126.1"/>
    <property type="molecule type" value="Genomic_DNA"/>
</dbReference>
<dbReference type="AlphaFoldDB" id="A0A095ZRU0"/>
<dbReference type="Gene3D" id="3.40.1170.60">
    <property type="match status" value="1"/>
</dbReference>
<comment type="cofactor">
    <cofactor evidence="16">
        <name>Mg(2+)</name>
        <dbReference type="ChEBI" id="CHEBI:18420"/>
    </cofactor>
    <text evidence="16">Binds 2 magnesium ions per subunit.</text>
</comment>
<dbReference type="GO" id="GO:0009432">
    <property type="term" value="P:SOS response"/>
    <property type="evidence" value="ECO:0007669"/>
    <property type="project" value="TreeGrafter"/>
</dbReference>
<dbReference type="NCBIfam" id="NF002677">
    <property type="entry name" value="PRK02406.1"/>
    <property type="match status" value="1"/>
</dbReference>
<evidence type="ECO:0000313" key="18">
    <source>
        <dbReference type="EMBL" id="KGF37126.1"/>
    </source>
</evidence>
<evidence type="ECO:0000256" key="7">
    <source>
        <dbReference type="ARBA" id="ARBA00022695"/>
    </source>
</evidence>
<keyword evidence="14 16" id="KW-0234">DNA repair</keyword>
<comment type="similarity">
    <text evidence="2 16">Belongs to the DNA polymerase type-Y family.</text>
</comment>
<dbReference type="CDD" id="cd03586">
    <property type="entry name" value="PolY_Pol_IV_kappa"/>
    <property type="match status" value="1"/>
</dbReference>
<dbReference type="Gene3D" id="3.30.1490.100">
    <property type="entry name" value="DNA polymerase, Y-family, little finger domain"/>
    <property type="match status" value="1"/>
</dbReference>
<proteinExistence type="inferred from homology"/>
<dbReference type="GO" id="GO:0005829">
    <property type="term" value="C:cytosol"/>
    <property type="evidence" value="ECO:0007669"/>
    <property type="project" value="TreeGrafter"/>
</dbReference>
<keyword evidence="12 16" id="KW-0239">DNA-directed DNA polymerase</keyword>
<dbReference type="Gene3D" id="3.30.70.270">
    <property type="match status" value="1"/>
</dbReference>
<evidence type="ECO:0000313" key="19">
    <source>
        <dbReference type="Proteomes" id="UP000029556"/>
    </source>
</evidence>
<dbReference type="InterPro" id="IPR017961">
    <property type="entry name" value="DNA_pol_Y-fam_little_finger"/>
</dbReference>
<keyword evidence="6 16" id="KW-0808">Transferase</keyword>
<gene>
    <name evidence="16" type="primary">dinB</name>
    <name evidence="18" type="ORF">HMPREF2137_00800</name>
</gene>
<keyword evidence="7 16" id="KW-0548">Nucleotidyltransferase</keyword>
<keyword evidence="4 16" id="KW-0515">Mutator protein</keyword>
<comment type="caution">
    <text evidence="18">The sequence shown here is derived from an EMBL/GenBank/DDBJ whole genome shotgun (WGS) entry which is preliminary data.</text>
</comment>
<evidence type="ECO:0000256" key="11">
    <source>
        <dbReference type="ARBA" id="ARBA00022842"/>
    </source>
</evidence>
<sequence>MMRKIIHVDMDAFYASVEQRDRPELRGKPVAVGHDGPRGVVSTASYEARKFGVHSAMAMSKAKRLCPQLIIVPHRGEVYHEVSMQVREIFREYTDIIEPISLDEAFLDVTDNKKDIENPLTIAFEIKKKIRENTHLTASAGVSFNKFLAKIASDYRKPDGLFEVSYEDAYDFIGQLKIEKFWGIGPKTAEQMHKMGIFTGEQLRTVSQKHLIDVFGKMGSVYYHDARGDDERPVISNWIRKSVGCERTFQEDLTLRSAIVIELYHTVLELVERIKEAVFEGKTLTLKIKFDDFTQITRSATVDHCLQTKVQILPLAKSLLREVDYSHRAIRLMGLSVNNPHADDKAEKEIRWEEGWIDGFKDA</sequence>
<evidence type="ECO:0000256" key="6">
    <source>
        <dbReference type="ARBA" id="ARBA00022679"/>
    </source>
</evidence>
<evidence type="ECO:0000259" key="17">
    <source>
        <dbReference type="PROSITE" id="PS50173"/>
    </source>
</evidence>
<evidence type="ECO:0000256" key="5">
    <source>
        <dbReference type="ARBA" id="ARBA00022490"/>
    </source>
</evidence>
<dbReference type="InterPro" id="IPR022880">
    <property type="entry name" value="DNApol_IV"/>
</dbReference>
<dbReference type="SUPFAM" id="SSF100879">
    <property type="entry name" value="Lesion bypass DNA polymerase (Y-family), little finger domain"/>
    <property type="match status" value="1"/>
</dbReference>
<organism evidence="18 19">
    <name type="scientific">Hoylesella buccalis DNF00853</name>
    <dbReference type="NCBI Taxonomy" id="1401074"/>
    <lineage>
        <taxon>Bacteria</taxon>
        <taxon>Pseudomonadati</taxon>
        <taxon>Bacteroidota</taxon>
        <taxon>Bacteroidia</taxon>
        <taxon>Bacteroidales</taxon>
        <taxon>Prevotellaceae</taxon>
        <taxon>Hoylesella</taxon>
    </lineage>
</organism>
<protein>
    <recommendedName>
        <fullName evidence="16">DNA polymerase IV</fullName>
        <shortName evidence="16">Pol IV</shortName>
        <ecNumber evidence="16">2.7.7.7</ecNumber>
    </recommendedName>
</protein>
<feature type="active site" evidence="16">
    <location>
        <position position="104"/>
    </location>
</feature>
<keyword evidence="5 16" id="KW-0963">Cytoplasm</keyword>
<dbReference type="InterPro" id="IPR050116">
    <property type="entry name" value="DNA_polymerase-Y"/>
</dbReference>
<keyword evidence="11 16" id="KW-0460">Magnesium</keyword>
<dbReference type="Pfam" id="PF00817">
    <property type="entry name" value="IMS"/>
    <property type="match status" value="1"/>
</dbReference>
<evidence type="ECO:0000256" key="12">
    <source>
        <dbReference type="ARBA" id="ARBA00022932"/>
    </source>
</evidence>
<dbReference type="Proteomes" id="UP000029556">
    <property type="component" value="Unassembled WGS sequence"/>
</dbReference>
<evidence type="ECO:0000256" key="10">
    <source>
        <dbReference type="ARBA" id="ARBA00022763"/>
    </source>
</evidence>
<feature type="binding site" evidence="16">
    <location>
        <position position="103"/>
    </location>
    <ligand>
        <name>Mg(2+)</name>
        <dbReference type="ChEBI" id="CHEBI:18420"/>
    </ligand>
</feature>
<comment type="function">
    <text evidence="16">Poorly processive, error-prone DNA polymerase involved in untargeted mutagenesis. Copies undamaged DNA at stalled replication forks, which arise in vivo from mismatched or misaligned primer ends. These misaligned primers can be extended by PolIV. Exhibits no 3'-5' exonuclease (proofreading) activity. May be involved in translesional synthesis, in conjunction with the beta clamp from PolIII.</text>
</comment>
<keyword evidence="13 16" id="KW-0238">DNA-binding</keyword>
<evidence type="ECO:0000256" key="3">
    <source>
        <dbReference type="ARBA" id="ARBA00011245"/>
    </source>
</evidence>
<evidence type="ECO:0000256" key="14">
    <source>
        <dbReference type="ARBA" id="ARBA00023204"/>
    </source>
</evidence>
<evidence type="ECO:0000256" key="4">
    <source>
        <dbReference type="ARBA" id="ARBA00022457"/>
    </source>
</evidence>
<dbReference type="InterPro" id="IPR036775">
    <property type="entry name" value="DNA_pol_Y-fam_lit_finger_sf"/>
</dbReference>
<evidence type="ECO:0000256" key="13">
    <source>
        <dbReference type="ARBA" id="ARBA00023125"/>
    </source>
</evidence>
<evidence type="ECO:0000256" key="15">
    <source>
        <dbReference type="ARBA" id="ARBA00049244"/>
    </source>
</evidence>
<dbReference type="GO" id="GO:0006261">
    <property type="term" value="P:DNA-templated DNA replication"/>
    <property type="evidence" value="ECO:0007669"/>
    <property type="project" value="UniProtKB-UniRule"/>
</dbReference>
<dbReference type="SUPFAM" id="SSF56672">
    <property type="entry name" value="DNA/RNA polymerases"/>
    <property type="match status" value="1"/>
</dbReference>
<dbReference type="GO" id="GO:0003887">
    <property type="term" value="F:DNA-directed DNA polymerase activity"/>
    <property type="evidence" value="ECO:0007669"/>
    <property type="project" value="UniProtKB-UniRule"/>
</dbReference>
<dbReference type="GO" id="GO:0000287">
    <property type="term" value="F:magnesium ion binding"/>
    <property type="evidence" value="ECO:0007669"/>
    <property type="project" value="UniProtKB-UniRule"/>
</dbReference>
<evidence type="ECO:0000256" key="16">
    <source>
        <dbReference type="HAMAP-Rule" id="MF_01113"/>
    </source>
</evidence>
<name>A0A095ZRU0_9BACT</name>